<dbReference type="EMBL" id="JAAMOZ010000001">
    <property type="protein sequence ID" value="NIH55403.1"/>
    <property type="molecule type" value="Genomic_DNA"/>
</dbReference>
<dbReference type="RefSeq" id="WP_167163745.1">
    <property type="nucleotide sequence ID" value="NZ_BAAAOO010000018.1"/>
</dbReference>
<keyword evidence="2" id="KW-1185">Reference proteome</keyword>
<proteinExistence type="predicted"/>
<evidence type="ECO:0008006" key="3">
    <source>
        <dbReference type="Google" id="ProtNLM"/>
    </source>
</evidence>
<protein>
    <recommendedName>
        <fullName evidence="3">IrrE N-terminal-like domain-containing protein</fullName>
    </recommendedName>
</protein>
<sequence length="213" mass="23370">MSDSAELLHRVRETDPVAWLAWTLRKSGPARRLPAADRLALIERGIRSAADADEAFRGISVRDALASEKVPVADVEEPEPTAYPYLAVFDEATRSIDVNVRLLARLEEWWAGPEADPSLVVEARELAGRVTEVALAHELFHVHEAAHRPPQGRAGVFKRYRQLQLDESVAEVGAVAFSQAKAGLECSPVVFEFAIALMLDSPATVLRALQEVS</sequence>
<evidence type="ECO:0000313" key="1">
    <source>
        <dbReference type="EMBL" id="NIH55403.1"/>
    </source>
</evidence>
<evidence type="ECO:0000313" key="2">
    <source>
        <dbReference type="Proteomes" id="UP000749311"/>
    </source>
</evidence>
<comment type="caution">
    <text evidence="1">The sequence shown here is derived from an EMBL/GenBank/DDBJ whole genome shotgun (WGS) entry which is preliminary data.</text>
</comment>
<dbReference type="Proteomes" id="UP000749311">
    <property type="component" value="Unassembled WGS sequence"/>
</dbReference>
<organism evidence="1 2">
    <name type="scientific">Brooklawnia cerclae</name>
    <dbReference type="NCBI Taxonomy" id="349934"/>
    <lineage>
        <taxon>Bacteria</taxon>
        <taxon>Bacillati</taxon>
        <taxon>Actinomycetota</taxon>
        <taxon>Actinomycetes</taxon>
        <taxon>Propionibacteriales</taxon>
        <taxon>Propionibacteriaceae</taxon>
        <taxon>Brooklawnia</taxon>
    </lineage>
</organism>
<reference evidence="1 2" key="1">
    <citation type="submission" date="2020-02" db="EMBL/GenBank/DDBJ databases">
        <title>Sequencing the genomes of 1000 actinobacteria strains.</title>
        <authorList>
            <person name="Klenk H.-P."/>
        </authorList>
    </citation>
    <scope>NUCLEOTIDE SEQUENCE [LARGE SCALE GENOMIC DNA]</scope>
    <source>
        <strain evidence="1 2">DSM 19609</strain>
    </source>
</reference>
<accession>A0ABX0SDK0</accession>
<gene>
    <name evidence="1" type="ORF">FB473_000048</name>
</gene>
<name>A0ABX0SDK0_9ACTN</name>